<dbReference type="AlphaFoldDB" id="G2YHQ3"/>
<reference evidence="2" key="1">
    <citation type="journal article" date="2011" name="PLoS Genet.">
        <title>Genomic analysis of the necrotrophic fungal pathogens Sclerotinia sclerotiorum and Botrytis cinerea.</title>
        <authorList>
            <person name="Amselem J."/>
            <person name="Cuomo C.A."/>
            <person name="van Kan J.A."/>
            <person name="Viaud M."/>
            <person name="Benito E.P."/>
            <person name="Couloux A."/>
            <person name="Coutinho P.M."/>
            <person name="de Vries R.P."/>
            <person name="Dyer P.S."/>
            <person name="Fillinger S."/>
            <person name="Fournier E."/>
            <person name="Gout L."/>
            <person name="Hahn M."/>
            <person name="Kohn L."/>
            <person name="Lapalu N."/>
            <person name="Plummer K.M."/>
            <person name="Pradier J.M."/>
            <person name="Quevillon E."/>
            <person name="Sharon A."/>
            <person name="Simon A."/>
            <person name="ten Have A."/>
            <person name="Tudzynski B."/>
            <person name="Tudzynski P."/>
            <person name="Wincker P."/>
            <person name="Andrew M."/>
            <person name="Anthouard V."/>
            <person name="Beever R.E."/>
            <person name="Beffa R."/>
            <person name="Benoit I."/>
            <person name="Bouzid O."/>
            <person name="Brault B."/>
            <person name="Chen Z."/>
            <person name="Choquer M."/>
            <person name="Collemare J."/>
            <person name="Cotton P."/>
            <person name="Danchin E.G."/>
            <person name="Da Silva C."/>
            <person name="Gautier A."/>
            <person name="Giraud C."/>
            <person name="Giraud T."/>
            <person name="Gonzalez C."/>
            <person name="Grossetete S."/>
            <person name="Guldener U."/>
            <person name="Henrissat B."/>
            <person name="Howlett B.J."/>
            <person name="Kodira C."/>
            <person name="Kretschmer M."/>
            <person name="Lappartient A."/>
            <person name="Leroch M."/>
            <person name="Levis C."/>
            <person name="Mauceli E."/>
            <person name="Neuveglise C."/>
            <person name="Oeser B."/>
            <person name="Pearson M."/>
            <person name="Poulain J."/>
            <person name="Poussereau N."/>
            <person name="Quesneville H."/>
            <person name="Rascle C."/>
            <person name="Schumacher J."/>
            <person name="Segurens B."/>
            <person name="Sexton A."/>
            <person name="Silva E."/>
            <person name="Sirven C."/>
            <person name="Soanes D.M."/>
            <person name="Talbot N.J."/>
            <person name="Templeton M."/>
            <person name="Yandava C."/>
            <person name="Yarden O."/>
            <person name="Zeng Q."/>
            <person name="Rollins J.A."/>
            <person name="Lebrun M.H."/>
            <person name="Dickman M."/>
        </authorList>
    </citation>
    <scope>NUCLEOTIDE SEQUENCE [LARGE SCALE GENOMIC DNA]</scope>
    <source>
        <strain evidence="2">T4</strain>
    </source>
</reference>
<evidence type="ECO:0000313" key="2">
    <source>
        <dbReference type="Proteomes" id="UP000008177"/>
    </source>
</evidence>
<sequence length="66" mass="7730">MNTICFKPWCISHRLNVSISNENPITGLHFPDALILKLAKHRDMRDFKGWMSVSRVRYQKKDASVK</sequence>
<dbReference type="Proteomes" id="UP000008177">
    <property type="component" value="Unplaced contigs"/>
</dbReference>
<dbReference type="EMBL" id="FQ790337">
    <property type="protein sequence ID" value="CCD51240.1"/>
    <property type="molecule type" value="Genomic_DNA"/>
</dbReference>
<gene>
    <name evidence="1" type="ORF">BofuT4_P015460.1</name>
</gene>
<dbReference type="InParanoid" id="G2YHQ3"/>
<organism evidence="1 2">
    <name type="scientific">Botryotinia fuckeliana (strain T4)</name>
    <name type="common">Noble rot fungus</name>
    <name type="synonym">Botrytis cinerea</name>
    <dbReference type="NCBI Taxonomy" id="999810"/>
    <lineage>
        <taxon>Eukaryota</taxon>
        <taxon>Fungi</taxon>
        <taxon>Dikarya</taxon>
        <taxon>Ascomycota</taxon>
        <taxon>Pezizomycotina</taxon>
        <taxon>Leotiomycetes</taxon>
        <taxon>Helotiales</taxon>
        <taxon>Sclerotiniaceae</taxon>
        <taxon>Botrytis</taxon>
    </lineage>
</organism>
<name>G2YHQ3_BOTF4</name>
<protein>
    <submittedName>
        <fullName evidence="1">Uncharacterized protein</fullName>
    </submittedName>
</protein>
<evidence type="ECO:0000313" key="1">
    <source>
        <dbReference type="EMBL" id="CCD51240.1"/>
    </source>
</evidence>
<accession>G2YHQ3</accession>
<dbReference type="HOGENOM" id="CLU_2830929_0_0_1"/>
<proteinExistence type="predicted"/>